<dbReference type="Pfam" id="PF00378">
    <property type="entry name" value="ECH_1"/>
    <property type="match status" value="1"/>
</dbReference>
<evidence type="ECO:0000313" key="2">
    <source>
        <dbReference type="Proteomes" id="UP000005439"/>
    </source>
</evidence>
<protein>
    <submittedName>
        <fullName evidence="1">Enoyl-CoA hydratase/isomerase</fullName>
    </submittedName>
</protein>
<accession>G8TVS1</accession>
<dbReference type="PANTHER" id="PTHR11941">
    <property type="entry name" value="ENOYL-COA HYDRATASE-RELATED"/>
    <property type="match status" value="1"/>
</dbReference>
<dbReference type="Gene3D" id="3.90.226.10">
    <property type="entry name" value="2-enoyl-CoA Hydratase, Chain A, domain 1"/>
    <property type="match status" value="1"/>
</dbReference>
<name>G8TVS1_SULAD</name>
<dbReference type="InterPro" id="IPR001753">
    <property type="entry name" value="Enoyl-CoA_hydra/iso"/>
</dbReference>
<dbReference type="SUPFAM" id="SSF52096">
    <property type="entry name" value="ClpP/crotonase"/>
    <property type="match status" value="1"/>
</dbReference>
<sequence>MSDTIVCRRGPVTRVMINRPAVRNALNSESLRALRECLESIGQDPTIEVVILTGAGDKAFCAGADLSEVAQLRTVEAVRQYFAGMAAVIETLHRLPQPVIGAVFGYTLAGGMGLAAGVDLLIAADDTRFGLPEVKVGLYPMVVTAPIMRLIGPRRTLELGLTGKMIDVATAERWGFVNEVVPRAQLEAKAAEWADAIRQGSGVIARLGKEGWRLAQELPFTESLATLESLVSLVALSADSQEGIRAFQEKRPPQWPSRPTD</sequence>
<dbReference type="InterPro" id="IPR029045">
    <property type="entry name" value="ClpP/crotonase-like_dom_sf"/>
</dbReference>
<dbReference type="PATRIC" id="fig|679936.5.peg.1327"/>
<dbReference type="EMBL" id="CP003179">
    <property type="protein sequence ID" value="AEW04765.1"/>
    <property type="molecule type" value="Genomic_DNA"/>
</dbReference>
<evidence type="ECO:0000313" key="1">
    <source>
        <dbReference type="EMBL" id="AEW04765.1"/>
    </source>
</evidence>
<keyword evidence="2" id="KW-1185">Reference proteome</keyword>
<dbReference type="HOGENOM" id="CLU_009834_7_3_9"/>
<dbReference type="GO" id="GO:0006635">
    <property type="term" value="P:fatty acid beta-oxidation"/>
    <property type="evidence" value="ECO:0007669"/>
    <property type="project" value="TreeGrafter"/>
</dbReference>
<reference evidence="1 2" key="2">
    <citation type="journal article" date="2012" name="Stand. Genomic Sci.">
        <title>Complete genome sequence of the moderately thermophilic mineral-sulfide-oxidizing firmicute Sulfobacillus acidophilus type strain (NAL(T)).</title>
        <authorList>
            <person name="Anderson I."/>
            <person name="Chertkov O."/>
            <person name="Chen A."/>
            <person name="Saunders E."/>
            <person name="Lapidus A."/>
            <person name="Nolan M."/>
            <person name="Lucas S."/>
            <person name="Hammon N."/>
            <person name="Deshpande S."/>
            <person name="Cheng J.F."/>
            <person name="Han C."/>
            <person name="Tapia R."/>
            <person name="Goodwin L.A."/>
            <person name="Pitluck S."/>
            <person name="Liolios K."/>
            <person name="Pagani I."/>
            <person name="Ivanova N."/>
            <person name="Mikhailova N."/>
            <person name="Pati A."/>
            <person name="Palaniappan K."/>
            <person name="Land M."/>
            <person name="Pan C."/>
            <person name="Rohde M."/>
            <person name="Pukall R."/>
            <person name="Goker M."/>
            <person name="Detter J.C."/>
            <person name="Woyke T."/>
            <person name="Bristow J."/>
            <person name="Eisen J.A."/>
            <person name="Markowitz V."/>
            <person name="Hugenholtz P."/>
            <person name="Kyrpides N.C."/>
            <person name="Klenk H.P."/>
            <person name="Mavromatis K."/>
        </authorList>
    </citation>
    <scope>NUCLEOTIDE SEQUENCE [LARGE SCALE GENOMIC DNA]</scope>
    <source>
        <strain evidence="2">ATCC 700253 / DSM 10332 / NAL</strain>
    </source>
</reference>
<dbReference type="KEGG" id="sap:Sulac_1267"/>
<dbReference type="PANTHER" id="PTHR11941:SF54">
    <property type="entry name" value="ENOYL-COA HYDRATASE, MITOCHONDRIAL"/>
    <property type="match status" value="1"/>
</dbReference>
<dbReference type="Proteomes" id="UP000005439">
    <property type="component" value="Chromosome"/>
</dbReference>
<organism evidence="1 2">
    <name type="scientific">Sulfobacillus acidophilus (strain ATCC 700253 / DSM 10332 / NAL)</name>
    <dbReference type="NCBI Taxonomy" id="679936"/>
    <lineage>
        <taxon>Bacteria</taxon>
        <taxon>Bacillati</taxon>
        <taxon>Bacillota</taxon>
        <taxon>Clostridia</taxon>
        <taxon>Eubacteriales</taxon>
        <taxon>Clostridiales Family XVII. Incertae Sedis</taxon>
        <taxon>Sulfobacillus</taxon>
    </lineage>
</organism>
<reference evidence="2" key="1">
    <citation type="submission" date="2011-12" db="EMBL/GenBank/DDBJ databases">
        <title>The complete genome of chromosome of Sulfobacillus acidophilus DSM 10332.</title>
        <authorList>
            <person name="Lucas S."/>
            <person name="Han J."/>
            <person name="Lapidus A."/>
            <person name="Bruce D."/>
            <person name="Goodwin L."/>
            <person name="Pitluck S."/>
            <person name="Peters L."/>
            <person name="Kyrpides N."/>
            <person name="Mavromatis K."/>
            <person name="Ivanova N."/>
            <person name="Mikhailova N."/>
            <person name="Chertkov O."/>
            <person name="Saunders E."/>
            <person name="Detter J.C."/>
            <person name="Tapia R."/>
            <person name="Han C."/>
            <person name="Land M."/>
            <person name="Hauser L."/>
            <person name="Markowitz V."/>
            <person name="Cheng J.-F."/>
            <person name="Hugenholtz P."/>
            <person name="Woyke T."/>
            <person name="Wu D."/>
            <person name="Pukall R."/>
            <person name="Gehrich-Schroeter G."/>
            <person name="Schneider S."/>
            <person name="Klenk H.-P."/>
            <person name="Eisen J.A."/>
        </authorList>
    </citation>
    <scope>NUCLEOTIDE SEQUENCE [LARGE SCALE GENOMIC DNA]</scope>
    <source>
        <strain evidence="2">ATCC 700253 / DSM 10332 / NAL</strain>
    </source>
</reference>
<gene>
    <name evidence="1" type="ordered locus">Sulac_1267</name>
</gene>
<dbReference type="GO" id="GO:0003824">
    <property type="term" value="F:catalytic activity"/>
    <property type="evidence" value="ECO:0007669"/>
    <property type="project" value="UniProtKB-ARBA"/>
</dbReference>
<dbReference type="CDD" id="cd06558">
    <property type="entry name" value="crotonase-like"/>
    <property type="match status" value="1"/>
</dbReference>
<dbReference type="AlphaFoldDB" id="G8TVS1"/>
<proteinExistence type="predicted"/>
<dbReference type="STRING" id="679936.Sulac_1267"/>